<evidence type="ECO:0000256" key="3">
    <source>
        <dbReference type="ARBA" id="ARBA00014804"/>
    </source>
</evidence>
<dbReference type="Proteomes" id="UP000704712">
    <property type="component" value="Unassembled WGS sequence"/>
</dbReference>
<organism evidence="9 12">
    <name type="scientific">Phytophthora infestans</name>
    <name type="common">Potato late blight agent</name>
    <name type="synonym">Botrytis infestans</name>
    <dbReference type="NCBI Taxonomy" id="4787"/>
    <lineage>
        <taxon>Eukaryota</taxon>
        <taxon>Sar</taxon>
        <taxon>Stramenopiles</taxon>
        <taxon>Oomycota</taxon>
        <taxon>Peronosporomycetes</taxon>
        <taxon>Peronosporales</taxon>
        <taxon>Peronosporaceae</taxon>
        <taxon>Phytophthora</taxon>
    </lineage>
</organism>
<evidence type="ECO:0000313" key="9">
    <source>
        <dbReference type="EMBL" id="KAF4036161.1"/>
    </source>
</evidence>
<dbReference type="FunFam" id="1.20.58.1030:FF:000005">
    <property type="entry name" value="DNA replication complex GINS protein SLD5"/>
    <property type="match status" value="1"/>
</dbReference>
<accession>A0A833T935</accession>
<gene>
    <name evidence="9" type="ORF">GN244_ATG11802</name>
    <name evidence="11" type="ORF">GN958_ATG18157</name>
    <name evidence="10" type="ORF">GN958_ATG21481</name>
</gene>
<dbReference type="Gene3D" id="1.20.58.1030">
    <property type="match status" value="1"/>
</dbReference>
<keyword evidence="4 6" id="KW-0235">DNA replication</keyword>
<evidence type="ECO:0000259" key="8">
    <source>
        <dbReference type="Pfam" id="PF16922"/>
    </source>
</evidence>
<dbReference type="InterPro" id="IPR036224">
    <property type="entry name" value="GINS_bundle-like_dom_sf"/>
</dbReference>
<dbReference type="GO" id="GO:0000811">
    <property type="term" value="C:GINS complex"/>
    <property type="evidence" value="ECO:0007669"/>
    <property type="project" value="UniProtKB-UniRule"/>
</dbReference>
<dbReference type="PIRSF" id="PIRSF007764">
    <property type="entry name" value="Sld5"/>
    <property type="match status" value="1"/>
</dbReference>
<dbReference type="InterPro" id="IPR031633">
    <property type="entry name" value="SLD5_C"/>
</dbReference>
<comment type="similarity">
    <text evidence="2 6">Belongs to the GINS4/SLD5 family.</text>
</comment>
<sequence>MATFSKEPVFQPARFLAGIAFLSESVMEIPSQPEFDQENLNEDVQRMRTLWVNELNAPEILQYDEEMVSEMLEQIRNQQEYVDSVYEERAQLTEEKSFINKLYQMEIDRLRYIVSSYLRTRLRKIEKFAIHILLDEVLTQRLSVKERHFAQQFMMLYESHLNDLAIGKFSDDNKTLTADGMGETMKLFCLAEPNLDGFVFCQGKVAGGVQCDDKGGDFVQVTCEDRYVLRYRSVQEHVQAGAIDLI</sequence>
<keyword evidence="5 6" id="KW-0539">Nucleus</keyword>
<proteinExistence type="inferred from homology"/>
<comment type="subcellular location">
    <subcellularLocation>
        <location evidence="1 6">Nucleus</location>
    </subcellularLocation>
</comment>
<comment type="function">
    <text evidence="6">The GINS complex plays an essential role in the initiation of DNA replication.</text>
</comment>
<dbReference type="Pfam" id="PF05916">
    <property type="entry name" value="Sld5"/>
    <property type="match status" value="1"/>
</dbReference>
<dbReference type="SUPFAM" id="SSF160059">
    <property type="entry name" value="PriA/YqbF domain"/>
    <property type="match status" value="1"/>
</dbReference>
<dbReference type="InterPro" id="IPR021151">
    <property type="entry name" value="GINS_A"/>
</dbReference>
<dbReference type="GO" id="GO:0006261">
    <property type="term" value="P:DNA-templated DNA replication"/>
    <property type="evidence" value="ECO:0007669"/>
    <property type="project" value="InterPro"/>
</dbReference>
<evidence type="ECO:0000313" key="10">
    <source>
        <dbReference type="EMBL" id="KAF4129217.1"/>
    </source>
</evidence>
<evidence type="ECO:0000256" key="1">
    <source>
        <dbReference type="ARBA" id="ARBA00004123"/>
    </source>
</evidence>
<evidence type="ECO:0000256" key="2">
    <source>
        <dbReference type="ARBA" id="ARBA00008187"/>
    </source>
</evidence>
<keyword evidence="12" id="KW-1185">Reference proteome</keyword>
<reference evidence="9" key="1">
    <citation type="submission" date="2020-04" db="EMBL/GenBank/DDBJ databases">
        <title>Hybrid Assembly of Korean Phytophthora infestans isolates.</title>
        <authorList>
            <person name="Prokchorchik M."/>
            <person name="Lee Y."/>
            <person name="Seo J."/>
            <person name="Cho J.-H."/>
            <person name="Park Y.-E."/>
            <person name="Jang D.-C."/>
            <person name="Im J.-S."/>
            <person name="Choi J.-G."/>
            <person name="Park H.-J."/>
            <person name="Lee G.-B."/>
            <person name="Lee Y.-G."/>
            <person name="Hong S.-Y."/>
            <person name="Cho K."/>
            <person name="Sohn K.H."/>
        </authorList>
    </citation>
    <scope>NUCLEOTIDE SEQUENCE</scope>
    <source>
        <strain evidence="9">KR_1_A1</strain>
        <strain evidence="10">KR_2_A2</strain>
    </source>
</reference>
<dbReference type="EMBL" id="JAACNO010002976">
    <property type="protein sequence ID" value="KAF4129217.1"/>
    <property type="molecule type" value="Genomic_DNA"/>
</dbReference>
<feature type="domain" description="DNA replication complex GINS protein SLD5 C-terminal" evidence="8">
    <location>
        <begin position="193"/>
        <end position="246"/>
    </location>
</feature>
<dbReference type="InterPro" id="IPR038749">
    <property type="entry name" value="Sld5_GINS_A"/>
</dbReference>
<feature type="domain" description="GINS subunit" evidence="7">
    <location>
        <begin position="70"/>
        <end position="164"/>
    </location>
</feature>
<evidence type="ECO:0000256" key="6">
    <source>
        <dbReference type="PIRNR" id="PIRNR007764"/>
    </source>
</evidence>
<evidence type="ECO:0000256" key="5">
    <source>
        <dbReference type="ARBA" id="ARBA00023242"/>
    </source>
</evidence>
<dbReference type="CDD" id="cd11711">
    <property type="entry name" value="GINS_A_Sld5"/>
    <property type="match status" value="1"/>
</dbReference>
<evidence type="ECO:0000313" key="11">
    <source>
        <dbReference type="EMBL" id="KAF4132628.1"/>
    </source>
</evidence>
<comment type="caution">
    <text evidence="9">The sequence shown here is derived from an EMBL/GenBank/DDBJ whole genome shotgun (WGS) entry which is preliminary data.</text>
</comment>
<dbReference type="AlphaFoldDB" id="A0A833T935"/>
<dbReference type="Proteomes" id="UP000602510">
    <property type="component" value="Unassembled WGS sequence"/>
</dbReference>
<dbReference type="InterPro" id="IPR008591">
    <property type="entry name" value="GINS_Sld5"/>
</dbReference>
<dbReference type="SUPFAM" id="SSF158573">
    <property type="entry name" value="GINS helical bundle-like"/>
    <property type="match status" value="1"/>
</dbReference>
<name>A0A833T935_PHYIN</name>
<evidence type="ECO:0000313" key="12">
    <source>
        <dbReference type="Proteomes" id="UP000602510"/>
    </source>
</evidence>
<dbReference type="Pfam" id="PF16922">
    <property type="entry name" value="SLD5_C"/>
    <property type="match status" value="1"/>
</dbReference>
<dbReference type="CDD" id="cd21692">
    <property type="entry name" value="GINS_B_Sld5"/>
    <property type="match status" value="1"/>
</dbReference>
<protein>
    <recommendedName>
        <fullName evidence="3 6">DNA replication complex GINS protein SLD5</fullName>
    </recommendedName>
</protein>
<dbReference type="PANTHER" id="PTHR21206:SF0">
    <property type="entry name" value="DNA REPLICATION COMPLEX GINS PROTEIN SLD5"/>
    <property type="match status" value="1"/>
</dbReference>
<dbReference type="GO" id="GO:0000727">
    <property type="term" value="P:double-strand break repair via break-induced replication"/>
    <property type="evidence" value="ECO:0007669"/>
    <property type="project" value="TreeGrafter"/>
</dbReference>
<dbReference type="EMBL" id="WSZM01000279">
    <property type="protein sequence ID" value="KAF4036161.1"/>
    <property type="molecule type" value="Genomic_DNA"/>
</dbReference>
<dbReference type="PANTHER" id="PTHR21206">
    <property type="entry name" value="SLD5 PROTEIN"/>
    <property type="match status" value="1"/>
</dbReference>
<evidence type="ECO:0000256" key="4">
    <source>
        <dbReference type="ARBA" id="ARBA00022705"/>
    </source>
</evidence>
<dbReference type="EMBL" id="JAACNO010002515">
    <property type="protein sequence ID" value="KAF4132628.1"/>
    <property type="molecule type" value="Genomic_DNA"/>
</dbReference>
<evidence type="ECO:0000259" key="7">
    <source>
        <dbReference type="Pfam" id="PF05916"/>
    </source>
</evidence>